<feature type="region of interest" description="Disordered" evidence="1">
    <location>
        <begin position="84"/>
        <end position="109"/>
    </location>
</feature>
<sequence>MIIAASKTPRGQLPIHVAVALGLDNAVGAHGLPSNFLASSRKPAAKGVQGQRARGLTVVATPGSLRDISFPTFCGPECGGEPSRESFLETKSRPTTKCRGALAGPRTPGEPPFPGWLQLSLIPSIARHINGSGRLRNSSLWGLVGLENFGPSSIASIVSRNIMLTAIRQDRICACFDPRTLGGPIVPDAPCRRSMRAAVEGEDT</sequence>
<name>A0AA40C365_9PEZI</name>
<organism evidence="2 3">
    <name type="scientific">Immersiella caudata</name>
    <dbReference type="NCBI Taxonomy" id="314043"/>
    <lineage>
        <taxon>Eukaryota</taxon>
        <taxon>Fungi</taxon>
        <taxon>Dikarya</taxon>
        <taxon>Ascomycota</taxon>
        <taxon>Pezizomycotina</taxon>
        <taxon>Sordariomycetes</taxon>
        <taxon>Sordariomycetidae</taxon>
        <taxon>Sordariales</taxon>
        <taxon>Lasiosphaeriaceae</taxon>
        <taxon>Immersiella</taxon>
    </lineage>
</organism>
<proteinExistence type="predicted"/>
<keyword evidence="3" id="KW-1185">Reference proteome</keyword>
<evidence type="ECO:0000313" key="3">
    <source>
        <dbReference type="Proteomes" id="UP001175000"/>
    </source>
</evidence>
<gene>
    <name evidence="2" type="ORF">B0T14DRAFT_174384</name>
</gene>
<protein>
    <submittedName>
        <fullName evidence="2">Uncharacterized protein</fullName>
    </submittedName>
</protein>
<evidence type="ECO:0000313" key="2">
    <source>
        <dbReference type="EMBL" id="KAK0623362.1"/>
    </source>
</evidence>
<comment type="caution">
    <text evidence="2">The sequence shown here is derived from an EMBL/GenBank/DDBJ whole genome shotgun (WGS) entry which is preliminary data.</text>
</comment>
<dbReference type="AlphaFoldDB" id="A0AA40C365"/>
<dbReference type="EMBL" id="JAULSU010000003">
    <property type="protein sequence ID" value="KAK0623362.1"/>
    <property type="molecule type" value="Genomic_DNA"/>
</dbReference>
<reference evidence="2" key="1">
    <citation type="submission" date="2023-06" db="EMBL/GenBank/DDBJ databases">
        <title>Genome-scale phylogeny and comparative genomics of the fungal order Sordariales.</title>
        <authorList>
            <consortium name="Lawrence Berkeley National Laboratory"/>
            <person name="Hensen N."/>
            <person name="Bonometti L."/>
            <person name="Westerberg I."/>
            <person name="Brannstrom I.O."/>
            <person name="Guillou S."/>
            <person name="Cros-Aarteil S."/>
            <person name="Calhoun S."/>
            <person name="Haridas S."/>
            <person name="Kuo A."/>
            <person name="Mondo S."/>
            <person name="Pangilinan J."/>
            <person name="Riley R."/>
            <person name="Labutti K."/>
            <person name="Andreopoulos B."/>
            <person name="Lipzen A."/>
            <person name="Chen C."/>
            <person name="Yanf M."/>
            <person name="Daum C."/>
            <person name="Ng V."/>
            <person name="Clum A."/>
            <person name="Steindorff A."/>
            <person name="Ohm R."/>
            <person name="Martin F."/>
            <person name="Silar P."/>
            <person name="Natvig D."/>
            <person name="Lalanne C."/>
            <person name="Gautier V."/>
            <person name="Ament-Velasquez S.L."/>
            <person name="Kruys A."/>
            <person name="Hutchinson M.I."/>
            <person name="Powell A.J."/>
            <person name="Barry K."/>
            <person name="Miller A.N."/>
            <person name="Grigoriev I.V."/>
            <person name="Debuchy R."/>
            <person name="Gladieux P."/>
            <person name="Thoren M.H."/>
            <person name="Johannesson H."/>
        </authorList>
    </citation>
    <scope>NUCLEOTIDE SEQUENCE</scope>
    <source>
        <strain evidence="2">CBS 606.72</strain>
    </source>
</reference>
<dbReference type="Proteomes" id="UP001175000">
    <property type="component" value="Unassembled WGS sequence"/>
</dbReference>
<accession>A0AA40C365</accession>
<evidence type="ECO:0000256" key="1">
    <source>
        <dbReference type="SAM" id="MobiDB-lite"/>
    </source>
</evidence>